<protein>
    <submittedName>
        <fullName evidence="1">Uncharacterized protein</fullName>
    </submittedName>
</protein>
<accession>A0ABY6NWD5</accession>
<evidence type="ECO:0000313" key="2">
    <source>
        <dbReference type="Proteomes" id="UP001164965"/>
    </source>
</evidence>
<keyword evidence="2" id="KW-1185">Reference proteome</keyword>
<name>A0ABY6NWD5_9NOCA</name>
<dbReference type="EMBL" id="CP110615">
    <property type="protein sequence ID" value="UZJ23700.1"/>
    <property type="molecule type" value="Genomic_DNA"/>
</dbReference>
<dbReference type="Proteomes" id="UP001164965">
    <property type="component" value="Chromosome"/>
</dbReference>
<organism evidence="1 2">
    <name type="scientific">Rhodococcus antarcticus</name>
    <dbReference type="NCBI Taxonomy" id="2987751"/>
    <lineage>
        <taxon>Bacteria</taxon>
        <taxon>Bacillati</taxon>
        <taxon>Actinomycetota</taxon>
        <taxon>Actinomycetes</taxon>
        <taxon>Mycobacteriales</taxon>
        <taxon>Nocardiaceae</taxon>
        <taxon>Rhodococcus</taxon>
    </lineage>
</organism>
<reference evidence="1" key="1">
    <citation type="submission" date="2022-10" db="EMBL/GenBank/DDBJ databases">
        <title>Rhodococcus sp.75.</title>
        <authorList>
            <person name="Sun M."/>
        </authorList>
    </citation>
    <scope>NUCLEOTIDE SEQUENCE</scope>
    <source>
        <strain evidence="1">75</strain>
    </source>
</reference>
<proteinExistence type="predicted"/>
<sequence>MADTCLAADLIGHHGFNVLEWRGDDDAPEPGDRTSYGFTAMMQTDDYRRTIGEVPVGPLYLQVRDTSWGDYAGSSYTRSNNRRLLEDFPEVFVEMTESYDYSVLLVPATLEIPEHLADALRSIADDYPVYDESDLSDLESDLEREDWESYGRADLRAEVLDALREITDDEDVVDAVDDDITDDYLDAHMDWDERSHYGAYWQVETAVGGFFRFGTLPRKIAEVRSIGVRV</sequence>
<dbReference type="RefSeq" id="WP_265381808.1">
    <property type="nucleotide sequence ID" value="NZ_CP110615.1"/>
</dbReference>
<gene>
    <name evidence="1" type="ORF">RHODO2019_10820</name>
</gene>
<evidence type="ECO:0000313" key="1">
    <source>
        <dbReference type="EMBL" id="UZJ23700.1"/>
    </source>
</evidence>